<feature type="transmembrane region" description="Helical" evidence="2">
    <location>
        <begin position="73"/>
        <end position="92"/>
    </location>
</feature>
<keyword evidence="2" id="KW-0812">Transmembrane</keyword>
<geneLocation type="plasmid" evidence="3">
    <name>unnamed20</name>
</geneLocation>
<name>A0ABD4T720_9CYAN</name>
<keyword evidence="2" id="KW-0472">Membrane</keyword>
<accession>A0ABD4T720</accession>
<keyword evidence="4" id="KW-1185">Reference proteome</keyword>
<dbReference type="AlphaFoldDB" id="A0ABD4T720"/>
<dbReference type="EMBL" id="JTHE03000096">
    <property type="protein sequence ID" value="MCM1984436.1"/>
    <property type="molecule type" value="Genomic_DNA"/>
</dbReference>
<dbReference type="RefSeq" id="WP_166283180.1">
    <property type="nucleotide sequence ID" value="NZ_JTHE03000096.1"/>
</dbReference>
<gene>
    <name evidence="3" type="ORF">QQ91_0016560</name>
</gene>
<keyword evidence="2" id="KW-1133">Transmembrane helix</keyword>
<proteinExistence type="predicted"/>
<comment type="caution">
    <text evidence="3">The sequence shown here is derived from an EMBL/GenBank/DDBJ whole genome shotgun (WGS) entry which is preliminary data.</text>
</comment>
<evidence type="ECO:0000256" key="2">
    <source>
        <dbReference type="SAM" id="Phobius"/>
    </source>
</evidence>
<organism evidence="3 4">
    <name type="scientific">Lyngbya confervoides BDU141951</name>
    <dbReference type="NCBI Taxonomy" id="1574623"/>
    <lineage>
        <taxon>Bacteria</taxon>
        <taxon>Bacillati</taxon>
        <taxon>Cyanobacteriota</taxon>
        <taxon>Cyanophyceae</taxon>
        <taxon>Oscillatoriophycideae</taxon>
        <taxon>Oscillatoriales</taxon>
        <taxon>Microcoleaceae</taxon>
        <taxon>Lyngbya</taxon>
    </lineage>
</organism>
<sequence length="123" mass="13674">MLQPSDEVSEESHLIWMLRQTVDELVQKQVEAKAKEMVADQLQELEEFQNKLEQIQRSLVDLLTVVSQTLGGAGFYAVSVVLALFIGGIVAINVPHTVVCSEVDPICPLRVKGRTVDLEDIQD</sequence>
<keyword evidence="1" id="KW-0175">Coiled coil</keyword>
<evidence type="ECO:0000313" key="3">
    <source>
        <dbReference type="EMBL" id="MCM1984436.1"/>
    </source>
</evidence>
<feature type="coiled-coil region" evidence="1">
    <location>
        <begin position="31"/>
        <end position="65"/>
    </location>
</feature>
<protein>
    <submittedName>
        <fullName evidence="3">Uncharacterized protein</fullName>
    </submittedName>
</protein>
<reference evidence="3 4" key="1">
    <citation type="journal article" date="2015" name="Genome Announc.">
        <title>Draft Genome Sequence of Filamentous Marine Cyanobacterium Lyngbya confervoides Strain BDU141951.</title>
        <authorList>
            <person name="Chandrababunaidu M.M."/>
            <person name="Sen D."/>
            <person name="Tripathy S."/>
        </authorList>
    </citation>
    <scope>NUCLEOTIDE SEQUENCE [LARGE SCALE GENOMIC DNA]</scope>
    <source>
        <strain evidence="3 4">BDU141951</strain>
    </source>
</reference>
<evidence type="ECO:0000313" key="4">
    <source>
        <dbReference type="Proteomes" id="UP000031561"/>
    </source>
</evidence>
<evidence type="ECO:0000256" key="1">
    <source>
        <dbReference type="SAM" id="Coils"/>
    </source>
</evidence>
<keyword evidence="3" id="KW-0614">Plasmid</keyword>
<dbReference type="Proteomes" id="UP000031561">
    <property type="component" value="Unassembled WGS sequence"/>
</dbReference>